<accession>B8R8V4</accession>
<dbReference type="AlphaFoldDB" id="B8R8V4"/>
<dbReference type="PANTHER" id="PTHR31891:SF1">
    <property type="entry name" value="FORMAMIDASE C869.04-RELATED"/>
    <property type="match status" value="1"/>
</dbReference>
<dbReference type="EMBL" id="EU910854">
    <property type="protein sequence ID" value="ACF98110.1"/>
    <property type="molecule type" value="Genomic_DNA"/>
</dbReference>
<organism evidence="1">
    <name type="scientific">uncultured bacterium 1042</name>
    <dbReference type="NCBI Taxonomy" id="548897"/>
    <lineage>
        <taxon>Bacteria</taxon>
        <taxon>environmental samples</taxon>
    </lineage>
</organism>
<dbReference type="PANTHER" id="PTHR31891">
    <property type="entry name" value="FORMAMIDASE C869.04-RELATED"/>
    <property type="match status" value="1"/>
</dbReference>
<protein>
    <submittedName>
        <fullName evidence="1">Putative acetamidase/formamidase</fullName>
    </submittedName>
</protein>
<evidence type="ECO:0000313" key="1">
    <source>
        <dbReference type="EMBL" id="ACF98110.1"/>
    </source>
</evidence>
<reference evidence="1" key="1">
    <citation type="journal article" date="2009" name="Appl. Environ. Microbiol.">
        <title>Characterization of denitrification gene clusters of soil bacteria via a metagenomic approach.</title>
        <authorList>
            <person name="Demaneche S."/>
            <person name="Philippot L."/>
            <person name="David M.M."/>
            <person name="Navarro E."/>
            <person name="Vogel T.M."/>
            <person name="Simonet P."/>
        </authorList>
    </citation>
    <scope>NUCLEOTIDE SEQUENCE</scope>
</reference>
<dbReference type="Pfam" id="PF03069">
    <property type="entry name" value="FmdA_AmdA"/>
    <property type="match status" value="2"/>
</dbReference>
<sequence>MTAHRFIPTTYHNVIGSLSPALRIADGDTVVTETLDASGHDKEGVRQASGPNPMNGPIFIEGAAPGDALRVEIKSMVPTRSTGWTRSVVAANVVDPEFVRDLPPRDTAIWRIDAAASTVRLAEPVAGLENFVLPLAPMIGCFGVAPVLGQAISTATSGEYGGNMDYRLFGPGTTVWLPVSAPGALFFLGDCHAVQGDGEIVGTGIETTFEVTVQLTVEKRSAIVWPRGETTDDIFTIGNARPLDQALQHATSEMLNWLGSDYGLGKTAASHLLGQVVRYDVGNVFDPAYTMACRVAKKWLTGRRAG</sequence>
<dbReference type="Gene3D" id="2.40.10.120">
    <property type="match status" value="1"/>
</dbReference>
<dbReference type="Gene3D" id="3.10.28.20">
    <property type="entry name" value="Acetamidase/Formamidase-like domains"/>
    <property type="match status" value="1"/>
</dbReference>
<dbReference type="GO" id="GO:0016811">
    <property type="term" value="F:hydrolase activity, acting on carbon-nitrogen (but not peptide) bonds, in linear amides"/>
    <property type="evidence" value="ECO:0007669"/>
    <property type="project" value="InterPro"/>
</dbReference>
<dbReference type="Gene3D" id="2.60.120.580">
    <property type="entry name" value="Acetamidase/Formamidase-like domains"/>
    <property type="match status" value="1"/>
</dbReference>
<name>B8R8V4_9BACT</name>
<dbReference type="SUPFAM" id="SSF141130">
    <property type="entry name" value="Acetamidase/Formamidase-like"/>
    <property type="match status" value="1"/>
</dbReference>
<proteinExistence type="predicted"/>
<dbReference type="InterPro" id="IPR004304">
    <property type="entry name" value="FmdA_AmdA"/>
</dbReference>